<keyword evidence="3" id="KW-0347">Helicase</keyword>
<feature type="non-terminal residue" evidence="7">
    <location>
        <position position="1"/>
    </location>
</feature>
<keyword evidence="2" id="KW-0378">Hydrolase</keyword>
<protein>
    <recommendedName>
        <fullName evidence="8">Helicase ATP-binding domain-containing protein</fullName>
    </recommendedName>
</protein>
<dbReference type="GO" id="GO:0004386">
    <property type="term" value="F:helicase activity"/>
    <property type="evidence" value="ECO:0007669"/>
    <property type="project" value="UniProtKB-KW"/>
</dbReference>
<comment type="caution">
    <text evidence="7">The sequence shown here is derived from an EMBL/GenBank/DDBJ whole genome shotgun (WGS) entry which is preliminary data.</text>
</comment>
<dbReference type="EMBL" id="BARU01011837">
    <property type="protein sequence ID" value="GAH33807.1"/>
    <property type="molecule type" value="Genomic_DNA"/>
</dbReference>
<feature type="domain" description="Helicase C-terminal" evidence="6">
    <location>
        <begin position="111"/>
        <end position="258"/>
    </location>
</feature>
<evidence type="ECO:0000259" key="6">
    <source>
        <dbReference type="PROSITE" id="PS51194"/>
    </source>
</evidence>
<dbReference type="PROSITE" id="PS51194">
    <property type="entry name" value="HELICASE_CTER"/>
    <property type="match status" value="1"/>
</dbReference>
<dbReference type="InterPro" id="IPR011545">
    <property type="entry name" value="DEAD/DEAH_box_helicase_dom"/>
</dbReference>
<sequence length="258" mass="29250">IVTTYEKMDSILRNFSEKEWILDISTIIIDEIHILGESSGSRGPRLESLIVRLNEFLHQPQLIGLSATIKNPEFFNEWLSSLGNDTTLIISDTRPVPLHYRIEITQNKNSTIKKIIKTTLNDGGQVLVFLNRRKSTQQTASNLKNLVKTQLTETELKACKKVEDKLNKIKGRHAELRKAIKCGVAFHHAGLLPKERKLVEDAYRKHIIKVICCTTTLSAGINVPARAVIVKDFKRYVTSGHNIKNFSGYYENGDGFSY</sequence>
<name>X1EMJ5_9ZZZZ</name>
<dbReference type="SMART" id="SM00490">
    <property type="entry name" value="HELICc"/>
    <property type="match status" value="1"/>
</dbReference>
<dbReference type="InterPro" id="IPR027417">
    <property type="entry name" value="P-loop_NTPase"/>
</dbReference>
<dbReference type="SUPFAM" id="SSF52540">
    <property type="entry name" value="P-loop containing nucleoside triphosphate hydrolases"/>
    <property type="match status" value="2"/>
</dbReference>
<feature type="domain" description="Helicase ATP-binding" evidence="5">
    <location>
        <begin position="1"/>
        <end position="87"/>
    </location>
</feature>
<dbReference type="GO" id="GO:0005524">
    <property type="term" value="F:ATP binding"/>
    <property type="evidence" value="ECO:0007669"/>
    <property type="project" value="UniProtKB-KW"/>
</dbReference>
<dbReference type="InterPro" id="IPR014001">
    <property type="entry name" value="Helicase_ATP-bd"/>
</dbReference>
<organism evidence="7">
    <name type="scientific">marine sediment metagenome</name>
    <dbReference type="NCBI Taxonomy" id="412755"/>
    <lineage>
        <taxon>unclassified sequences</taxon>
        <taxon>metagenomes</taxon>
        <taxon>ecological metagenomes</taxon>
    </lineage>
</organism>
<evidence type="ECO:0000256" key="2">
    <source>
        <dbReference type="ARBA" id="ARBA00022801"/>
    </source>
</evidence>
<keyword evidence="4" id="KW-0067">ATP-binding</keyword>
<dbReference type="GO" id="GO:0016787">
    <property type="term" value="F:hydrolase activity"/>
    <property type="evidence" value="ECO:0007669"/>
    <property type="project" value="UniProtKB-KW"/>
</dbReference>
<evidence type="ECO:0008006" key="8">
    <source>
        <dbReference type="Google" id="ProtNLM"/>
    </source>
</evidence>
<dbReference type="InterPro" id="IPR001650">
    <property type="entry name" value="Helicase_C-like"/>
</dbReference>
<dbReference type="PANTHER" id="PTHR47961">
    <property type="entry name" value="DNA POLYMERASE THETA, PUTATIVE (AFU_ORTHOLOGUE AFUA_1G05260)-RELATED"/>
    <property type="match status" value="1"/>
</dbReference>
<evidence type="ECO:0000259" key="5">
    <source>
        <dbReference type="PROSITE" id="PS51192"/>
    </source>
</evidence>
<gene>
    <name evidence="7" type="ORF">S03H2_22086</name>
</gene>
<proteinExistence type="predicted"/>
<evidence type="ECO:0000256" key="4">
    <source>
        <dbReference type="ARBA" id="ARBA00022840"/>
    </source>
</evidence>
<accession>X1EMJ5</accession>
<dbReference type="AlphaFoldDB" id="X1EMJ5"/>
<evidence type="ECO:0000313" key="7">
    <source>
        <dbReference type="EMBL" id="GAH33807.1"/>
    </source>
</evidence>
<dbReference type="Pfam" id="PF00271">
    <property type="entry name" value="Helicase_C"/>
    <property type="match status" value="1"/>
</dbReference>
<dbReference type="PANTHER" id="PTHR47961:SF10">
    <property type="entry name" value="ATP-DEPENDENT DNA HELICASE HEL308"/>
    <property type="match status" value="1"/>
</dbReference>
<feature type="non-terminal residue" evidence="7">
    <location>
        <position position="258"/>
    </location>
</feature>
<dbReference type="Gene3D" id="3.40.50.300">
    <property type="entry name" value="P-loop containing nucleotide triphosphate hydrolases"/>
    <property type="match status" value="2"/>
</dbReference>
<dbReference type="Pfam" id="PF00270">
    <property type="entry name" value="DEAD"/>
    <property type="match status" value="1"/>
</dbReference>
<reference evidence="7" key="1">
    <citation type="journal article" date="2014" name="Front. Microbiol.">
        <title>High frequency of phylogenetically diverse reductive dehalogenase-homologous genes in deep subseafloor sedimentary metagenomes.</title>
        <authorList>
            <person name="Kawai M."/>
            <person name="Futagami T."/>
            <person name="Toyoda A."/>
            <person name="Takaki Y."/>
            <person name="Nishi S."/>
            <person name="Hori S."/>
            <person name="Arai W."/>
            <person name="Tsubouchi T."/>
            <person name="Morono Y."/>
            <person name="Uchiyama I."/>
            <person name="Ito T."/>
            <person name="Fujiyama A."/>
            <person name="Inagaki F."/>
            <person name="Takami H."/>
        </authorList>
    </citation>
    <scope>NUCLEOTIDE SEQUENCE</scope>
    <source>
        <strain evidence="7">Expedition CK06-06</strain>
    </source>
</reference>
<evidence type="ECO:0000256" key="1">
    <source>
        <dbReference type="ARBA" id="ARBA00022741"/>
    </source>
</evidence>
<evidence type="ECO:0000256" key="3">
    <source>
        <dbReference type="ARBA" id="ARBA00022806"/>
    </source>
</evidence>
<keyword evidence="1" id="KW-0547">Nucleotide-binding</keyword>
<dbReference type="InterPro" id="IPR050474">
    <property type="entry name" value="Hel308_SKI2-like"/>
</dbReference>
<dbReference type="GO" id="GO:0003676">
    <property type="term" value="F:nucleic acid binding"/>
    <property type="evidence" value="ECO:0007669"/>
    <property type="project" value="InterPro"/>
</dbReference>
<dbReference type="PROSITE" id="PS51192">
    <property type="entry name" value="HELICASE_ATP_BIND_1"/>
    <property type="match status" value="1"/>
</dbReference>